<evidence type="ECO:0000256" key="1">
    <source>
        <dbReference type="SAM" id="Phobius"/>
    </source>
</evidence>
<keyword evidence="1" id="KW-1133">Transmembrane helix</keyword>
<dbReference type="EMBL" id="FQYN01000001">
    <property type="protein sequence ID" value="SHI38974.1"/>
    <property type="molecule type" value="Genomic_DNA"/>
</dbReference>
<evidence type="ECO:0000313" key="2">
    <source>
        <dbReference type="EMBL" id="SHI38974.1"/>
    </source>
</evidence>
<dbReference type="STRING" id="1121955.SAMN02745146_0735"/>
<keyword evidence="1" id="KW-0812">Transmembrane</keyword>
<sequence>MAISTASPAPVPSLMRPGLLARMLQLVLAAGVGSLCYQLAPLDFRLLTRLIMGWDGFVLSVLLLSWLTIFRSSTADMRRRALLMHPDRTWILLLTLTFIGTTISLLAVMLMLRGLHEMVQEERIEHILVSVAAVMTTWCLLHTLFALHYAHTYFHQQQQGLGAGHQSAGLVFSGDEPTSYWDFAYFAFVIGMTAQTSDVMLTSLRMRRLVLFHSMLAFGFNTAILALSINILSGVL</sequence>
<feature type="transmembrane region" description="Helical" evidence="1">
    <location>
        <begin position="20"/>
        <end position="40"/>
    </location>
</feature>
<gene>
    <name evidence="2" type="ORF">SAMN02745146_0735</name>
</gene>
<dbReference type="Proteomes" id="UP000184418">
    <property type="component" value="Unassembled WGS sequence"/>
</dbReference>
<dbReference type="AlphaFoldDB" id="A0A1M6AR30"/>
<proteinExistence type="predicted"/>
<feature type="transmembrane region" description="Helical" evidence="1">
    <location>
        <begin position="127"/>
        <end position="150"/>
    </location>
</feature>
<feature type="transmembrane region" description="Helical" evidence="1">
    <location>
        <begin position="90"/>
        <end position="115"/>
    </location>
</feature>
<reference evidence="2 3" key="1">
    <citation type="submission" date="2016-11" db="EMBL/GenBank/DDBJ databases">
        <authorList>
            <person name="Jaros S."/>
            <person name="Januszkiewicz K."/>
            <person name="Wedrychowicz H."/>
        </authorList>
    </citation>
    <scope>NUCLEOTIDE SEQUENCE [LARGE SCALE GENOMIC DNA]</scope>
    <source>
        <strain evidence="2 3">DSM 21074</strain>
    </source>
</reference>
<organism evidence="2 3">
    <name type="scientific">Hymenobacter daecheongensis DSM 21074</name>
    <dbReference type="NCBI Taxonomy" id="1121955"/>
    <lineage>
        <taxon>Bacteria</taxon>
        <taxon>Pseudomonadati</taxon>
        <taxon>Bacteroidota</taxon>
        <taxon>Cytophagia</taxon>
        <taxon>Cytophagales</taxon>
        <taxon>Hymenobacteraceae</taxon>
        <taxon>Hymenobacter</taxon>
    </lineage>
</organism>
<dbReference type="Pfam" id="PF07077">
    <property type="entry name" value="DUF1345"/>
    <property type="match status" value="1"/>
</dbReference>
<protein>
    <submittedName>
        <fullName evidence="2">Uncharacterized membrane protein</fullName>
    </submittedName>
</protein>
<keyword evidence="3" id="KW-1185">Reference proteome</keyword>
<dbReference type="InterPro" id="IPR009781">
    <property type="entry name" value="DUF1345"/>
</dbReference>
<feature type="transmembrane region" description="Helical" evidence="1">
    <location>
        <begin position="209"/>
        <end position="232"/>
    </location>
</feature>
<keyword evidence="1" id="KW-0472">Membrane</keyword>
<name>A0A1M6AR30_9BACT</name>
<accession>A0A1M6AR30</accession>
<evidence type="ECO:0000313" key="3">
    <source>
        <dbReference type="Proteomes" id="UP000184418"/>
    </source>
</evidence>
<feature type="transmembrane region" description="Helical" evidence="1">
    <location>
        <begin position="52"/>
        <end position="70"/>
    </location>
</feature>